<organism evidence="13 14">
    <name type="scientific">Salvia divinorum</name>
    <name type="common">Maria pastora</name>
    <name type="synonym">Diviner's sage</name>
    <dbReference type="NCBI Taxonomy" id="28513"/>
    <lineage>
        <taxon>Eukaryota</taxon>
        <taxon>Viridiplantae</taxon>
        <taxon>Streptophyta</taxon>
        <taxon>Embryophyta</taxon>
        <taxon>Tracheophyta</taxon>
        <taxon>Spermatophyta</taxon>
        <taxon>Magnoliopsida</taxon>
        <taxon>eudicotyledons</taxon>
        <taxon>Gunneridae</taxon>
        <taxon>Pentapetalae</taxon>
        <taxon>asterids</taxon>
        <taxon>lamiids</taxon>
        <taxon>Lamiales</taxon>
        <taxon>Lamiaceae</taxon>
        <taxon>Nepetoideae</taxon>
        <taxon>Mentheae</taxon>
        <taxon>Salviinae</taxon>
        <taxon>Salvia</taxon>
        <taxon>Salvia subgen. Calosphace</taxon>
    </lineage>
</organism>
<dbReference type="Pfam" id="PF17766">
    <property type="entry name" value="fn3_6"/>
    <property type="match status" value="1"/>
</dbReference>
<dbReference type="InterPro" id="IPR000209">
    <property type="entry name" value="Peptidase_S8/S53_dom"/>
</dbReference>
<feature type="signal peptide" evidence="8">
    <location>
        <begin position="1"/>
        <end position="19"/>
    </location>
</feature>
<feature type="active site" description="Charge relay system" evidence="6 7">
    <location>
        <position position="545"/>
    </location>
</feature>
<dbReference type="Gene3D" id="3.30.70.80">
    <property type="entry name" value="Peptidase S8 propeptide/proteinase inhibitor I9"/>
    <property type="match status" value="1"/>
</dbReference>
<proteinExistence type="inferred from homology"/>
<evidence type="ECO:0000259" key="10">
    <source>
        <dbReference type="Pfam" id="PF02225"/>
    </source>
</evidence>
<dbReference type="Gene3D" id="3.50.30.30">
    <property type="match status" value="1"/>
</dbReference>
<dbReference type="Pfam" id="PF05922">
    <property type="entry name" value="Inhibitor_I9"/>
    <property type="match status" value="1"/>
</dbReference>
<dbReference type="InterPro" id="IPR041469">
    <property type="entry name" value="Subtilisin-like_FN3"/>
</dbReference>
<dbReference type="PROSITE" id="PS00138">
    <property type="entry name" value="SUBTILASE_SER"/>
    <property type="match status" value="1"/>
</dbReference>
<keyword evidence="14" id="KW-1185">Reference proteome</keyword>
<dbReference type="CDD" id="cd02120">
    <property type="entry name" value="PA_subtilisin_like"/>
    <property type="match status" value="1"/>
</dbReference>
<dbReference type="InterPro" id="IPR010259">
    <property type="entry name" value="S8pro/Inhibitor_I9"/>
</dbReference>
<keyword evidence="5 7" id="KW-0720">Serine protease</keyword>
<dbReference type="SUPFAM" id="SSF52743">
    <property type="entry name" value="Subtilisin-like"/>
    <property type="match status" value="1"/>
</dbReference>
<dbReference type="InterPro" id="IPR036852">
    <property type="entry name" value="Peptidase_S8/S53_dom_sf"/>
</dbReference>
<evidence type="ECO:0000313" key="14">
    <source>
        <dbReference type="Proteomes" id="UP001567538"/>
    </source>
</evidence>
<dbReference type="FunFam" id="3.40.50.200:FF:000006">
    <property type="entry name" value="Subtilisin-like protease SBT1.5"/>
    <property type="match status" value="1"/>
</dbReference>
<dbReference type="CDD" id="cd04852">
    <property type="entry name" value="Peptidases_S8_3"/>
    <property type="match status" value="1"/>
</dbReference>
<dbReference type="PRINTS" id="PR00723">
    <property type="entry name" value="SUBTILISIN"/>
</dbReference>
<dbReference type="FunFam" id="2.60.40.2310:FF:000001">
    <property type="entry name" value="Subtilisin-like protease SBT1.5"/>
    <property type="match status" value="1"/>
</dbReference>
<feature type="domain" description="Inhibitor I9" evidence="11">
    <location>
        <begin position="30"/>
        <end position="108"/>
    </location>
</feature>
<evidence type="ECO:0000256" key="6">
    <source>
        <dbReference type="PIRSR" id="PIRSR615500-1"/>
    </source>
</evidence>
<dbReference type="InterPro" id="IPR023828">
    <property type="entry name" value="Peptidase_S8_Ser-AS"/>
</dbReference>
<dbReference type="InterPro" id="IPR045051">
    <property type="entry name" value="SBT"/>
</dbReference>
<keyword evidence="4 7" id="KW-0378">Hydrolase</keyword>
<name>A0ABD1HMD9_SALDI</name>
<reference evidence="13 14" key="1">
    <citation type="submission" date="2024-06" db="EMBL/GenBank/DDBJ databases">
        <title>A chromosome level genome sequence of Diviner's sage (Salvia divinorum).</title>
        <authorList>
            <person name="Ford S.A."/>
            <person name="Ro D.-K."/>
            <person name="Ness R.W."/>
            <person name="Phillips M.A."/>
        </authorList>
    </citation>
    <scope>NUCLEOTIDE SEQUENCE [LARGE SCALE GENOMIC DNA]</scope>
    <source>
        <strain evidence="13">SAF-2024a</strain>
        <tissue evidence="13">Leaf</tissue>
    </source>
</reference>
<feature type="active site" description="Charge relay system" evidence="6 7">
    <location>
        <position position="141"/>
    </location>
</feature>
<dbReference type="FunFam" id="3.30.70.80:FF:000002">
    <property type="entry name" value="Subtilisin-like protease SBT5.3"/>
    <property type="match status" value="1"/>
</dbReference>
<dbReference type="Proteomes" id="UP001567538">
    <property type="component" value="Unassembled WGS sequence"/>
</dbReference>
<evidence type="ECO:0000259" key="9">
    <source>
        <dbReference type="Pfam" id="PF00082"/>
    </source>
</evidence>
<dbReference type="Pfam" id="PF00082">
    <property type="entry name" value="Peptidase_S8"/>
    <property type="match status" value="1"/>
</dbReference>
<dbReference type="Gene3D" id="3.40.50.200">
    <property type="entry name" value="Peptidase S8/S53 domain"/>
    <property type="match status" value="1"/>
</dbReference>
<comment type="similarity">
    <text evidence="1 7">Belongs to the peptidase S8 family.</text>
</comment>
<evidence type="ECO:0000256" key="4">
    <source>
        <dbReference type="ARBA" id="ARBA00022801"/>
    </source>
</evidence>
<keyword evidence="2 7" id="KW-0645">Protease</keyword>
<dbReference type="InterPro" id="IPR015500">
    <property type="entry name" value="Peptidase_S8_subtilisin-rel"/>
</dbReference>
<dbReference type="PROSITE" id="PS51892">
    <property type="entry name" value="SUBTILASE"/>
    <property type="match status" value="1"/>
</dbReference>
<sequence>MDVVKLFFTVLLLFRFALANGDGLARKQHYVVYMGEHSFKDSESVVTANHEMLTSVMGSHEGAQGAAVHHYTKTFRGFSAILTSDQARKLQESDSVVSVFESKTSRVHTTHSWEFLGVTSLENSHQSLMNSTSDMIVGVIDSGVWPESKSFNDYGLAPVPAKFKGVCSTGENFTLSNCNRKIVGARFYYQGFVAETGPLEAFNETFFLSARDSDGHGKHTASTIAGSVVPNANLFGIGRGTARGGAARARLAIYKACWFGFCSDADILSAMDDAVSDGVDVISMSLGPDPPQSAYFGDANSIGSFHAFQRGVVVSASAGNSFLPGTATNVAPWILTVAASTMDREIQSNIYLGNSQLIKGFSINPFQMNSFYGLVAGSAAAAAGVPSANASFCKSDTLDPALVKGRIVVCTLEEILDSRNEKAATVKQAGGMGIILVDPLAKDIAFQFEIPGTVISIEEAGKLQAYMVSNQSPVARISQTVTVQPTKPAPEMAMFSSAGPNVISPDIIKPDITAPGVNVLAAWSPSATANTAGRSIDFNIISGTSMSCPHVSALAAIVKSVHPSWSPAAIKSAIMTTATTQDNARSSIRRHPNGTEASPFDYGSGLVNPAAAVDPGLVYDFDSSDVIDFLCSTGASPGQLKNLTGETTYCRNTTTSSYDFNYPSIGVSNQKGNTSVHRTVTYYGEGPAVYKAEVDSPAGAYVSVTPNELRFKQTGEKMSFVINFTPYEGSNENFVFGALTWTDGTHVVRSPIAVNISL</sequence>
<feature type="active site" description="Charge relay system" evidence="6 7">
    <location>
        <position position="216"/>
    </location>
</feature>
<dbReference type="EMBL" id="JBEAFC010000004">
    <property type="protein sequence ID" value="KAL1557626.1"/>
    <property type="molecule type" value="Genomic_DNA"/>
</dbReference>
<evidence type="ECO:0000313" key="13">
    <source>
        <dbReference type="EMBL" id="KAL1557626.1"/>
    </source>
</evidence>
<evidence type="ECO:0000259" key="11">
    <source>
        <dbReference type="Pfam" id="PF05922"/>
    </source>
</evidence>
<dbReference type="InterPro" id="IPR037045">
    <property type="entry name" value="S8pro/Inhibitor_I9_sf"/>
</dbReference>
<dbReference type="PANTHER" id="PTHR10795">
    <property type="entry name" value="PROPROTEIN CONVERTASE SUBTILISIN/KEXIN"/>
    <property type="match status" value="1"/>
</dbReference>
<evidence type="ECO:0000256" key="5">
    <source>
        <dbReference type="ARBA" id="ARBA00022825"/>
    </source>
</evidence>
<dbReference type="Gene3D" id="2.60.40.2310">
    <property type="match status" value="1"/>
</dbReference>
<dbReference type="InterPro" id="IPR034197">
    <property type="entry name" value="Peptidases_S8_3"/>
</dbReference>
<accession>A0ABD1HMD9</accession>
<evidence type="ECO:0000256" key="8">
    <source>
        <dbReference type="SAM" id="SignalP"/>
    </source>
</evidence>
<protein>
    <recommendedName>
        <fullName evidence="15">Subtilisin-like protease SBT5.3</fullName>
    </recommendedName>
</protein>
<dbReference type="AlphaFoldDB" id="A0ABD1HMD9"/>
<feature type="chain" id="PRO_5044869173" description="Subtilisin-like protease SBT5.3" evidence="8">
    <location>
        <begin position="20"/>
        <end position="758"/>
    </location>
</feature>
<dbReference type="GO" id="GO:0006508">
    <property type="term" value="P:proteolysis"/>
    <property type="evidence" value="ECO:0007669"/>
    <property type="project" value="UniProtKB-KW"/>
</dbReference>
<evidence type="ECO:0000259" key="12">
    <source>
        <dbReference type="Pfam" id="PF17766"/>
    </source>
</evidence>
<evidence type="ECO:0000256" key="3">
    <source>
        <dbReference type="ARBA" id="ARBA00022729"/>
    </source>
</evidence>
<dbReference type="InterPro" id="IPR003137">
    <property type="entry name" value="PA_domain"/>
</dbReference>
<gene>
    <name evidence="13" type="ORF">AAHA92_08181</name>
</gene>
<dbReference type="Pfam" id="PF02225">
    <property type="entry name" value="PA"/>
    <property type="match status" value="1"/>
</dbReference>
<dbReference type="GO" id="GO:0004252">
    <property type="term" value="F:serine-type endopeptidase activity"/>
    <property type="evidence" value="ECO:0007669"/>
    <property type="project" value="UniProtKB-UniRule"/>
</dbReference>
<evidence type="ECO:0000256" key="7">
    <source>
        <dbReference type="PROSITE-ProRule" id="PRU01240"/>
    </source>
</evidence>
<keyword evidence="3 8" id="KW-0732">Signal</keyword>
<feature type="domain" description="Subtilisin-like protease fibronectin type-III" evidence="12">
    <location>
        <begin position="659"/>
        <end position="754"/>
    </location>
</feature>
<evidence type="ECO:0000256" key="2">
    <source>
        <dbReference type="ARBA" id="ARBA00022670"/>
    </source>
</evidence>
<feature type="domain" description="PA" evidence="10">
    <location>
        <begin position="389"/>
        <end position="459"/>
    </location>
</feature>
<evidence type="ECO:0000256" key="1">
    <source>
        <dbReference type="ARBA" id="ARBA00011073"/>
    </source>
</evidence>
<evidence type="ECO:0008006" key="15">
    <source>
        <dbReference type="Google" id="ProtNLM"/>
    </source>
</evidence>
<feature type="domain" description="Peptidase S8/S53" evidence="9">
    <location>
        <begin position="134"/>
        <end position="585"/>
    </location>
</feature>
<comment type="caution">
    <text evidence="13">The sequence shown here is derived from an EMBL/GenBank/DDBJ whole genome shotgun (WGS) entry which is preliminary data.</text>
</comment>